<dbReference type="AlphaFoldDB" id="A0AAE1WIV2"/>
<accession>A0AAE1WIV2</accession>
<reference evidence="2" key="1">
    <citation type="submission" date="2020-06" db="EMBL/GenBank/DDBJ databases">
        <authorList>
            <person name="Li T."/>
            <person name="Hu X."/>
            <person name="Zhang T."/>
            <person name="Song X."/>
            <person name="Zhang H."/>
            <person name="Dai N."/>
            <person name="Sheng W."/>
            <person name="Hou X."/>
            <person name="Wei L."/>
        </authorList>
    </citation>
    <scope>NUCLEOTIDE SEQUENCE</scope>
    <source>
        <strain evidence="2">K16</strain>
        <tissue evidence="2">Leaf</tissue>
    </source>
</reference>
<gene>
    <name evidence="2" type="ORF">Sango_1900600</name>
</gene>
<name>A0AAE1WIV2_9LAMI</name>
<dbReference type="EMBL" id="JACGWL010000010">
    <property type="protein sequence ID" value="KAK4394298.1"/>
    <property type="molecule type" value="Genomic_DNA"/>
</dbReference>
<reference evidence="2" key="2">
    <citation type="journal article" date="2024" name="Plant">
        <title>Genomic evolution and insights into agronomic trait innovations of Sesamum species.</title>
        <authorList>
            <person name="Miao H."/>
            <person name="Wang L."/>
            <person name="Qu L."/>
            <person name="Liu H."/>
            <person name="Sun Y."/>
            <person name="Le M."/>
            <person name="Wang Q."/>
            <person name="Wei S."/>
            <person name="Zheng Y."/>
            <person name="Lin W."/>
            <person name="Duan Y."/>
            <person name="Cao H."/>
            <person name="Xiong S."/>
            <person name="Wang X."/>
            <person name="Wei L."/>
            <person name="Li C."/>
            <person name="Ma Q."/>
            <person name="Ju M."/>
            <person name="Zhao R."/>
            <person name="Li G."/>
            <person name="Mu C."/>
            <person name="Tian Q."/>
            <person name="Mei H."/>
            <person name="Zhang T."/>
            <person name="Gao T."/>
            <person name="Zhang H."/>
        </authorList>
    </citation>
    <scope>NUCLEOTIDE SEQUENCE</scope>
    <source>
        <strain evidence="2">K16</strain>
    </source>
</reference>
<evidence type="ECO:0000313" key="2">
    <source>
        <dbReference type="EMBL" id="KAK4394298.1"/>
    </source>
</evidence>
<feature type="region of interest" description="Disordered" evidence="1">
    <location>
        <begin position="1"/>
        <end position="46"/>
    </location>
</feature>
<dbReference type="Proteomes" id="UP001289374">
    <property type="component" value="Unassembled WGS sequence"/>
</dbReference>
<sequence length="255" mass="28947">MEDAQAAKKKNREEKKKETKEETSYKKPRTDFRDKKPPSIGSLNRCDSHHARKAHIREAHEITLKEVLDVEEMEYTPLIQFGQAERTGPKNLHNDALVITVLLANYEVKFPTAGGVGEIQGDTLQSRKCYVEAMHKRMEEAKGTKGSSHKVQPAEELLNVELVPRDLEKITKIDSQLENAIQEEIIECLCHNIDIFACTPQDLEGIDPNVITHHLNIDPSITSVKQMKRHFGSDKNKIIQAKVDKIMAAVHIEEI</sequence>
<protein>
    <submittedName>
        <fullName evidence="2">Uncharacterized protein</fullName>
    </submittedName>
</protein>
<organism evidence="2 3">
    <name type="scientific">Sesamum angolense</name>
    <dbReference type="NCBI Taxonomy" id="2727404"/>
    <lineage>
        <taxon>Eukaryota</taxon>
        <taxon>Viridiplantae</taxon>
        <taxon>Streptophyta</taxon>
        <taxon>Embryophyta</taxon>
        <taxon>Tracheophyta</taxon>
        <taxon>Spermatophyta</taxon>
        <taxon>Magnoliopsida</taxon>
        <taxon>eudicotyledons</taxon>
        <taxon>Gunneridae</taxon>
        <taxon>Pentapetalae</taxon>
        <taxon>asterids</taxon>
        <taxon>lamiids</taxon>
        <taxon>Lamiales</taxon>
        <taxon>Pedaliaceae</taxon>
        <taxon>Sesamum</taxon>
    </lineage>
</organism>
<comment type="caution">
    <text evidence="2">The sequence shown here is derived from an EMBL/GenBank/DDBJ whole genome shotgun (WGS) entry which is preliminary data.</text>
</comment>
<evidence type="ECO:0000256" key="1">
    <source>
        <dbReference type="SAM" id="MobiDB-lite"/>
    </source>
</evidence>
<feature type="compositionally biased region" description="Basic and acidic residues" evidence="1">
    <location>
        <begin position="11"/>
        <end position="37"/>
    </location>
</feature>
<proteinExistence type="predicted"/>
<keyword evidence="3" id="KW-1185">Reference proteome</keyword>
<evidence type="ECO:0000313" key="3">
    <source>
        <dbReference type="Proteomes" id="UP001289374"/>
    </source>
</evidence>